<dbReference type="PROSITE" id="PS50181">
    <property type="entry name" value="FBOX"/>
    <property type="match status" value="1"/>
</dbReference>
<dbReference type="Pfam" id="PF00646">
    <property type="entry name" value="F-box"/>
    <property type="match status" value="1"/>
</dbReference>
<proteinExistence type="predicted"/>
<dbReference type="PANTHER" id="PTHR35546:SF24">
    <property type="entry name" value="F-BOX DOMAIN-CONTAINING PROTEIN"/>
    <property type="match status" value="1"/>
</dbReference>
<keyword evidence="3" id="KW-1185">Reference proteome</keyword>
<evidence type="ECO:0000313" key="3">
    <source>
        <dbReference type="Proteomes" id="UP000244336"/>
    </source>
</evidence>
<name>A0A2T7ELP1_9POAL</name>
<organism evidence="2 3">
    <name type="scientific">Panicum hallii var. hallii</name>
    <dbReference type="NCBI Taxonomy" id="1504633"/>
    <lineage>
        <taxon>Eukaryota</taxon>
        <taxon>Viridiplantae</taxon>
        <taxon>Streptophyta</taxon>
        <taxon>Embryophyta</taxon>
        <taxon>Tracheophyta</taxon>
        <taxon>Spermatophyta</taxon>
        <taxon>Magnoliopsida</taxon>
        <taxon>Liliopsida</taxon>
        <taxon>Poales</taxon>
        <taxon>Poaceae</taxon>
        <taxon>PACMAD clade</taxon>
        <taxon>Panicoideae</taxon>
        <taxon>Panicodae</taxon>
        <taxon>Paniceae</taxon>
        <taxon>Panicinae</taxon>
        <taxon>Panicum</taxon>
        <taxon>Panicum sect. Panicum</taxon>
    </lineage>
</organism>
<dbReference type="Gene3D" id="1.20.1280.50">
    <property type="match status" value="1"/>
</dbReference>
<sequence length="416" mass="47925">MDCPKRSTPAGLPYDAIVEILARLPARSVYRFKCVAKAWRDLIDDPLNRKKLPQTLEGFFIIDIFFLLRMPMYVESFVEHFGFINLLPRSVPLDIDPRFSFLRKRPEIENLLFSDSCNGLLLFDHARKSNLLDTLGYIVCNPATKQCETVSTCSCCPPSTECSKWYTRLAFDPAVSSHFHLIHFWKKGLDEEVEPLEDQVSVLSVCAYSSETGTWSQSQIDWNEQGQLEGWRHQGILSYDTSQYVFFNCVLHVILFGFDHVQIVALDVQGKTQRMITMPAAAEGRCWKYKGYIGHSQGRLHYINNEVDAHDQSCELSIWVLQDYDRQEWLLKDTVSFLKLFGKKSCTGSRSDFSVVAIHQDCNVVFFLQPLNRLIAYDMDRKEVIVIATFEHEFQDARIAPYTPYFSESLTLASKL</sequence>
<evidence type="ECO:0000259" key="1">
    <source>
        <dbReference type="PROSITE" id="PS50181"/>
    </source>
</evidence>
<dbReference type="InterPro" id="IPR001810">
    <property type="entry name" value="F-box_dom"/>
</dbReference>
<accession>A0A2T7ELP1</accession>
<dbReference type="Proteomes" id="UP000244336">
    <property type="component" value="Chromosome 2"/>
</dbReference>
<evidence type="ECO:0000313" key="2">
    <source>
        <dbReference type="EMBL" id="PUZ68757.1"/>
    </source>
</evidence>
<dbReference type="InterPro" id="IPR055290">
    <property type="entry name" value="At3g26010-like"/>
</dbReference>
<dbReference type="InterPro" id="IPR056592">
    <property type="entry name" value="Beta-prop_At3g26010-like"/>
</dbReference>
<feature type="domain" description="F-box" evidence="1">
    <location>
        <begin position="6"/>
        <end position="52"/>
    </location>
</feature>
<protein>
    <recommendedName>
        <fullName evidence="1">F-box domain-containing protein</fullName>
    </recommendedName>
</protein>
<reference evidence="2 3" key="1">
    <citation type="submission" date="2018-04" db="EMBL/GenBank/DDBJ databases">
        <title>WGS assembly of Panicum hallii var. hallii HAL2.</title>
        <authorList>
            <person name="Lovell J."/>
            <person name="Jenkins J."/>
            <person name="Lowry D."/>
            <person name="Mamidi S."/>
            <person name="Sreedasyam A."/>
            <person name="Weng X."/>
            <person name="Barry K."/>
            <person name="Bonette J."/>
            <person name="Campitelli B."/>
            <person name="Daum C."/>
            <person name="Gordon S."/>
            <person name="Gould B."/>
            <person name="Lipzen A."/>
            <person name="MacQueen A."/>
            <person name="Palacio-Mejia J."/>
            <person name="Plott C."/>
            <person name="Shakirov E."/>
            <person name="Shu S."/>
            <person name="Yoshinaga Y."/>
            <person name="Zane M."/>
            <person name="Rokhsar D."/>
            <person name="Grimwood J."/>
            <person name="Schmutz J."/>
            <person name="Juenger T."/>
        </authorList>
    </citation>
    <scope>NUCLEOTIDE SEQUENCE [LARGE SCALE GENOMIC DNA]</scope>
    <source>
        <strain evidence="3">cv. HAL2</strain>
    </source>
</reference>
<dbReference type="OrthoDB" id="738899at2759"/>
<dbReference type="SUPFAM" id="SSF81383">
    <property type="entry name" value="F-box domain"/>
    <property type="match status" value="1"/>
</dbReference>
<dbReference type="STRING" id="1504633.A0A2T7ELP1"/>
<dbReference type="AlphaFoldDB" id="A0A2T7ELP1"/>
<dbReference type="PANTHER" id="PTHR35546">
    <property type="entry name" value="F-BOX PROTEIN INTERACTION DOMAIN PROTEIN-RELATED"/>
    <property type="match status" value="1"/>
</dbReference>
<dbReference type="Pfam" id="PF24750">
    <property type="entry name" value="b-prop_At3g26010-like"/>
    <property type="match status" value="1"/>
</dbReference>
<dbReference type="InterPro" id="IPR036047">
    <property type="entry name" value="F-box-like_dom_sf"/>
</dbReference>
<dbReference type="CDD" id="cd22157">
    <property type="entry name" value="F-box_AtFBW1-like"/>
    <property type="match status" value="1"/>
</dbReference>
<gene>
    <name evidence="2" type="ORF">GQ55_2G054400</name>
</gene>
<dbReference type="SMART" id="SM00256">
    <property type="entry name" value="FBOX"/>
    <property type="match status" value="1"/>
</dbReference>
<dbReference type="EMBL" id="CM009750">
    <property type="protein sequence ID" value="PUZ68757.1"/>
    <property type="molecule type" value="Genomic_DNA"/>
</dbReference>
<dbReference type="Gramene" id="PUZ68757">
    <property type="protein sequence ID" value="PUZ68757"/>
    <property type="gene ID" value="GQ55_2G054400"/>
</dbReference>